<evidence type="ECO:0000313" key="1">
    <source>
        <dbReference type="EMBL" id="MCC9016970.1"/>
    </source>
</evidence>
<dbReference type="Proteomes" id="UP001430700">
    <property type="component" value="Unassembled WGS sequence"/>
</dbReference>
<sequence>MNKREQVQFWKKQIDSSKTMQALAMQNYNLATQIESEATSALKMLGASLGQTRKGEHTLSDDKKLSLIGSLTK</sequence>
<dbReference type="EMBL" id="JAJJMN010000001">
    <property type="protein sequence ID" value="MCC9016970.1"/>
    <property type="molecule type" value="Genomic_DNA"/>
</dbReference>
<protein>
    <submittedName>
        <fullName evidence="1">Uncharacterized protein</fullName>
    </submittedName>
</protein>
<organism evidence="1 2">
    <name type="scientific">Flavobacterium lipolyticum</name>
    <dbReference type="NCBI Taxonomy" id="2893754"/>
    <lineage>
        <taxon>Bacteria</taxon>
        <taxon>Pseudomonadati</taxon>
        <taxon>Bacteroidota</taxon>
        <taxon>Flavobacteriia</taxon>
        <taxon>Flavobacteriales</taxon>
        <taxon>Flavobacteriaceae</taxon>
        <taxon>Flavobacterium</taxon>
    </lineage>
</organism>
<accession>A0ABS8LWP0</accession>
<name>A0ABS8LWP0_9FLAO</name>
<proteinExistence type="predicted"/>
<evidence type="ECO:0000313" key="2">
    <source>
        <dbReference type="Proteomes" id="UP001430700"/>
    </source>
</evidence>
<comment type="caution">
    <text evidence="1">The sequence shown here is derived from an EMBL/GenBank/DDBJ whole genome shotgun (WGS) entry which is preliminary data.</text>
</comment>
<dbReference type="RefSeq" id="WP_229998764.1">
    <property type="nucleotide sequence ID" value="NZ_JAJJMN010000001.1"/>
</dbReference>
<keyword evidence="2" id="KW-1185">Reference proteome</keyword>
<gene>
    <name evidence="1" type="ORF">LNQ34_04200</name>
</gene>
<reference evidence="1" key="1">
    <citation type="submission" date="2021-11" db="EMBL/GenBank/DDBJ databases">
        <title>Description of novel Flavobacterium species.</title>
        <authorList>
            <person name="Saticioglu I.B."/>
            <person name="Ay H."/>
            <person name="Altun S."/>
            <person name="Duman M."/>
        </authorList>
    </citation>
    <scope>NUCLEOTIDE SEQUENCE</scope>
    <source>
        <strain evidence="1">F-126</strain>
    </source>
</reference>